<feature type="transmembrane region" description="Helical" evidence="5">
    <location>
        <begin position="107"/>
        <end position="127"/>
    </location>
</feature>
<proteinExistence type="predicted"/>
<dbReference type="AlphaFoldDB" id="A0AA89I458"/>
<dbReference type="InterPro" id="IPR053153">
    <property type="entry name" value="APC_K+_Transporter"/>
</dbReference>
<dbReference type="GO" id="GO:0016020">
    <property type="term" value="C:membrane"/>
    <property type="evidence" value="ECO:0007669"/>
    <property type="project" value="UniProtKB-SubCell"/>
</dbReference>
<evidence type="ECO:0000256" key="5">
    <source>
        <dbReference type="SAM" id="Phobius"/>
    </source>
</evidence>
<dbReference type="GO" id="GO:0022857">
    <property type="term" value="F:transmembrane transporter activity"/>
    <property type="evidence" value="ECO:0007669"/>
    <property type="project" value="InterPro"/>
</dbReference>
<comment type="caution">
    <text evidence="6">The sequence shown here is derived from an EMBL/GenBank/DDBJ whole genome shotgun (WGS) entry which is preliminary data.</text>
</comment>
<organism evidence="6 7">
    <name type="scientific">Latilactobacillus graminis DSM 20719</name>
    <dbReference type="NCBI Taxonomy" id="1423752"/>
    <lineage>
        <taxon>Bacteria</taxon>
        <taxon>Bacillati</taxon>
        <taxon>Bacillota</taxon>
        <taxon>Bacilli</taxon>
        <taxon>Lactobacillales</taxon>
        <taxon>Lactobacillaceae</taxon>
        <taxon>Latilactobacillus</taxon>
    </lineage>
</organism>
<protein>
    <submittedName>
        <fullName evidence="6">Amino acid permease family protein</fullName>
    </submittedName>
</protein>
<dbReference type="Gene3D" id="1.20.1740.10">
    <property type="entry name" value="Amino acid/polyamine transporter I"/>
    <property type="match status" value="1"/>
</dbReference>
<feature type="transmembrane region" description="Helical" evidence="5">
    <location>
        <begin position="198"/>
        <end position="217"/>
    </location>
</feature>
<dbReference type="PANTHER" id="PTHR47704:SF1">
    <property type="entry name" value="POTASSIUM TRANSPORTER KIMA"/>
    <property type="match status" value="1"/>
</dbReference>
<evidence type="ECO:0000256" key="4">
    <source>
        <dbReference type="ARBA" id="ARBA00023136"/>
    </source>
</evidence>
<dbReference type="EMBL" id="AYZB01000002">
    <property type="protein sequence ID" value="KRM24383.1"/>
    <property type="molecule type" value="Genomic_DNA"/>
</dbReference>
<feature type="transmembrane region" description="Helical" evidence="5">
    <location>
        <begin position="344"/>
        <end position="364"/>
    </location>
</feature>
<evidence type="ECO:0000256" key="1">
    <source>
        <dbReference type="ARBA" id="ARBA00004141"/>
    </source>
</evidence>
<gene>
    <name evidence="6" type="ORF">FC90_GL000521</name>
</gene>
<keyword evidence="3 5" id="KW-1133">Transmembrane helix</keyword>
<dbReference type="Proteomes" id="UP000050823">
    <property type="component" value="Unassembled WGS sequence"/>
</dbReference>
<reference evidence="6 7" key="1">
    <citation type="journal article" date="2015" name="Genome Announc.">
        <title>Expanding the biotechnology potential of lactobacilli through comparative genomics of 213 strains and associated genera.</title>
        <authorList>
            <person name="Sun Z."/>
            <person name="Harris H.M."/>
            <person name="McCann A."/>
            <person name="Guo C."/>
            <person name="Argimon S."/>
            <person name="Zhang W."/>
            <person name="Yang X."/>
            <person name="Jeffery I.B."/>
            <person name="Cooney J.C."/>
            <person name="Kagawa T.F."/>
            <person name="Liu W."/>
            <person name="Song Y."/>
            <person name="Salvetti E."/>
            <person name="Wrobel A."/>
            <person name="Rasinkangas P."/>
            <person name="Parkhill J."/>
            <person name="Rea M.C."/>
            <person name="O'Sullivan O."/>
            <person name="Ritari J."/>
            <person name="Douillard F.P."/>
            <person name="Paul Ross R."/>
            <person name="Yang R."/>
            <person name="Briner A.E."/>
            <person name="Felis G.E."/>
            <person name="de Vos W.M."/>
            <person name="Barrangou R."/>
            <person name="Klaenhammer T.R."/>
            <person name="Caufield P.W."/>
            <person name="Cui Y."/>
            <person name="Zhang H."/>
            <person name="O'Toole P.W."/>
        </authorList>
    </citation>
    <scope>NUCLEOTIDE SEQUENCE [LARGE SCALE GENOMIC DNA]</scope>
    <source>
        <strain evidence="6 7">DSM 20719</strain>
    </source>
</reference>
<evidence type="ECO:0000256" key="3">
    <source>
        <dbReference type="ARBA" id="ARBA00022989"/>
    </source>
</evidence>
<keyword evidence="4 5" id="KW-0472">Membrane</keyword>
<feature type="transmembrane region" description="Helical" evidence="5">
    <location>
        <begin position="431"/>
        <end position="448"/>
    </location>
</feature>
<evidence type="ECO:0000256" key="2">
    <source>
        <dbReference type="ARBA" id="ARBA00022692"/>
    </source>
</evidence>
<feature type="transmembrane region" description="Helical" evidence="5">
    <location>
        <begin position="171"/>
        <end position="192"/>
    </location>
</feature>
<accession>A0AA89I458</accession>
<feature type="transmembrane region" description="Helical" evidence="5">
    <location>
        <begin position="252"/>
        <end position="276"/>
    </location>
</feature>
<feature type="transmembrane region" description="Helical" evidence="5">
    <location>
        <begin position="296"/>
        <end position="323"/>
    </location>
</feature>
<feature type="transmembrane region" description="Helical" evidence="5">
    <location>
        <begin position="407"/>
        <end position="425"/>
    </location>
</feature>
<dbReference type="Pfam" id="PF13520">
    <property type="entry name" value="AA_permease_2"/>
    <property type="match status" value="1"/>
</dbReference>
<feature type="transmembrane region" description="Helical" evidence="5">
    <location>
        <begin position="47"/>
        <end position="74"/>
    </location>
</feature>
<sequence length="609" mass="67274">MQQLKRIFIGKPLKSSDEGNQKLGRFKALAMLSSDALSSVAYGTEEIVIVLTTLSAAAIWYSIPIAAFVLVLLLSLTLSYRQVIHAYPGGGGAYVVSSENLGKNAGLVAGGSLLVDYMLTVAVSISAGAEAITSAIPALYGHQVGISFIIVLILMGMNLRGMRESASFLMVPVYLFVLMMTLMIIIGCYKIFTGAIPFHATSTVGAVVPGVSMALIFRAFSSGSSSLTGVEAISNAVPFFKKPRATNAAETLAIMAAILGFFFAGITFLNYWYGIVPIEKVTVLSQVAQRTFGKGFLFYIVQFATAFILAVAANTGFSAFPVLAYNLAKDKYMPHMYMDRGDRLGYSNGIITLAIGSMALIFIFNGDTSRLIPLYAVGVFIPFTLSQSGMLRKWWVERPKNWFGKSIANFVGALISFAILVILFVYRLPDIWPFFIIMPIMIWIFYKIHDHYKKVALQLRVSAKEAVLHDYDGSTVIVLVSNVTQVTRGALDYAQSIGDYVIAMHVSTDENPVKEREIQAEFKADFPNVRFVDVHSSYRSIQKPIVRFVDIVSKNAQKRNFTTTVLVPQFVPRKPWQNILHNQSSLRLRTAFANRENIIISTYSYHLKH</sequence>
<evidence type="ECO:0000313" key="7">
    <source>
        <dbReference type="Proteomes" id="UP000050823"/>
    </source>
</evidence>
<keyword evidence="2 5" id="KW-0812">Transmembrane</keyword>
<dbReference type="InterPro" id="IPR002293">
    <property type="entry name" value="AA/rel_permease1"/>
</dbReference>
<evidence type="ECO:0000313" key="6">
    <source>
        <dbReference type="EMBL" id="KRM24383.1"/>
    </source>
</evidence>
<comment type="subcellular location">
    <subcellularLocation>
        <location evidence="1">Membrane</location>
        <topology evidence="1">Multi-pass membrane protein</topology>
    </subcellularLocation>
</comment>
<dbReference type="PANTHER" id="PTHR47704">
    <property type="entry name" value="POTASSIUM TRANSPORTER KIMA"/>
    <property type="match status" value="1"/>
</dbReference>
<feature type="transmembrane region" description="Helical" evidence="5">
    <location>
        <begin position="139"/>
        <end position="159"/>
    </location>
</feature>
<dbReference type="RefSeq" id="WP_057907447.1">
    <property type="nucleotide sequence ID" value="NZ_AYZB01000002.1"/>
</dbReference>
<name>A0AA89I458_9LACO</name>